<sequence>MSKLIDRHGRKVPFLKIAIPCWIDSLFAFSMIGHTLYLEANRPLAPDPTQGFVIAQTVNRTTHYLSQTDQILNAALWVMVFVSTAAVFFYFWRLGIFPPRRTPPADTGNNRS</sequence>
<proteinExistence type="predicted"/>
<dbReference type="HOGENOM" id="CLU_2140700_0_0_5"/>
<evidence type="ECO:0000313" key="2">
    <source>
        <dbReference type="EMBL" id="EGF93248.1"/>
    </source>
</evidence>
<keyword evidence="1" id="KW-0812">Transmembrane</keyword>
<keyword evidence="1" id="KW-1133">Transmembrane helix</keyword>
<dbReference type="EMBL" id="GL883077">
    <property type="protein sequence ID" value="EGF93248.1"/>
    <property type="molecule type" value="Genomic_DNA"/>
</dbReference>
<keyword evidence="1" id="KW-0472">Membrane</keyword>
<reference evidence="3" key="1">
    <citation type="submission" date="2011-03" db="EMBL/GenBank/DDBJ databases">
        <title>Draft genome sequence of Brevundimonas diminuta.</title>
        <authorList>
            <person name="Brown P.J.B."/>
            <person name="Buechlein A."/>
            <person name="Hemmerich C."/>
            <person name="Brun Y.V."/>
        </authorList>
    </citation>
    <scope>NUCLEOTIDE SEQUENCE [LARGE SCALE GENOMIC DNA]</scope>
    <source>
        <strain evidence="3">C19</strain>
    </source>
</reference>
<evidence type="ECO:0000313" key="3">
    <source>
        <dbReference type="Proteomes" id="UP000006512"/>
    </source>
</evidence>
<keyword evidence="3" id="KW-1185">Reference proteome</keyword>
<dbReference type="AlphaFoldDB" id="F4QK70"/>
<dbReference type="Proteomes" id="UP000006512">
    <property type="component" value="Unassembled WGS sequence"/>
</dbReference>
<dbReference type="STRING" id="715226.ABI_16880"/>
<dbReference type="RefSeq" id="WP_006272443.1">
    <property type="nucleotide sequence ID" value="NZ_GL883077.1"/>
</dbReference>
<feature type="transmembrane region" description="Helical" evidence="1">
    <location>
        <begin position="12"/>
        <end position="37"/>
    </location>
</feature>
<evidence type="ECO:0000256" key="1">
    <source>
        <dbReference type="SAM" id="Phobius"/>
    </source>
</evidence>
<feature type="transmembrane region" description="Helical" evidence="1">
    <location>
        <begin position="74"/>
        <end position="92"/>
    </location>
</feature>
<organism evidence="2 3">
    <name type="scientific">Asticcacaulis biprosthecium C19</name>
    <dbReference type="NCBI Taxonomy" id="715226"/>
    <lineage>
        <taxon>Bacteria</taxon>
        <taxon>Pseudomonadati</taxon>
        <taxon>Pseudomonadota</taxon>
        <taxon>Alphaproteobacteria</taxon>
        <taxon>Caulobacterales</taxon>
        <taxon>Caulobacteraceae</taxon>
        <taxon>Asticcacaulis</taxon>
    </lineage>
</organism>
<gene>
    <name evidence="2" type="ORF">ABI_16880</name>
</gene>
<accession>F4QK70</accession>
<name>F4QK70_9CAUL</name>
<protein>
    <submittedName>
        <fullName evidence="2">Uncharacterized protein</fullName>
    </submittedName>
</protein>
<dbReference type="OrthoDB" id="9836989at2"/>